<evidence type="ECO:0000313" key="3">
    <source>
        <dbReference type="EMBL" id="OBA27330.1"/>
    </source>
</evidence>
<sequence>MFEMSDFLSLKDNNKKQQYSPVDTTVSPTSSSSDSNFLSEDENIIKRNTHKYKAKLYEYYRSWMNLSIRLRILTGISFVIILVNLFFFIINCISSTSSFGKHWFPFSHKKNKNNKIQLTLQNYKQFVSPIALLNATFLFNSINSFLKQKGADVFPVGVSFVPATIPKNTMVYHYGTGIPDSFEWLAMDVEFSLNFGSRSQLAKRGTALVNSNIQSRATSVSPEDGGYFPSTPDGDENAPPPLAKKDTLTGEAIDYCAAPPSGNNDRHNGPPNMNGPGKNGEPHTLMSFQLKHDLTKLLLLDGASASKSESTGEMDTQIVLYNQIRKQYPELPQEPAMHMQERDYADMICKWGEKYGLEGYIRVELGFEVILCDFKKHLDLVSNVSMNDVGDFFDLPAPVNISSATGWPINCTDGTLKLDELSSEQKEILELEDLRYNQLSTFESINSWEQVRIAGFSHDTGETRVDIDYRYLVTAINETELSKDNYAWRIIKEDSDDLEVKLFNKVDKIVQNKKNFNAEKSTNWQEKTEQIEFKFTPFIKNIQAALNDDELSIGEKAIKVTHFTYPIVKRYLTGKGTDATYANVTQEAVWEYTYPTSKLSTESDKLIFSSLTKVMEEVVAMIINVHKISLPIGNDYLKTGSRQTSLDTSEFEKLASQVNELVDNLNWITFGYDCSKKCGLNELCFTPSWGPSPVGWVPLKQGESRGGPGGGHFGNNNGELPIGFESDPATGFTRIKSEQECIGLEYFISKSLHK</sequence>
<dbReference type="OrthoDB" id="10261782at2759"/>
<evidence type="ECO:0000256" key="1">
    <source>
        <dbReference type="SAM" id="MobiDB-lite"/>
    </source>
</evidence>
<dbReference type="PANTHER" id="PTHR35204">
    <property type="entry name" value="YALI0A21131P"/>
    <property type="match status" value="1"/>
</dbReference>
<reference evidence="4" key="1">
    <citation type="journal article" date="2016" name="Proc. Natl. Acad. Sci. U.S.A.">
        <title>Comparative genomics of biotechnologically important yeasts.</title>
        <authorList>
            <person name="Riley R."/>
            <person name="Haridas S."/>
            <person name="Wolfe K.H."/>
            <person name="Lopes M.R."/>
            <person name="Hittinger C.T."/>
            <person name="Goeker M."/>
            <person name="Salamov A.A."/>
            <person name="Wisecaver J.H."/>
            <person name="Long T.M."/>
            <person name="Calvey C.H."/>
            <person name="Aerts A.L."/>
            <person name="Barry K.W."/>
            <person name="Choi C."/>
            <person name="Clum A."/>
            <person name="Coughlan A.Y."/>
            <person name="Deshpande S."/>
            <person name="Douglass A.P."/>
            <person name="Hanson S.J."/>
            <person name="Klenk H.-P."/>
            <person name="LaButti K.M."/>
            <person name="Lapidus A."/>
            <person name="Lindquist E.A."/>
            <person name="Lipzen A.M."/>
            <person name="Meier-Kolthoff J.P."/>
            <person name="Ohm R.A."/>
            <person name="Otillar R.P."/>
            <person name="Pangilinan J.L."/>
            <person name="Peng Y."/>
            <person name="Rokas A."/>
            <person name="Rosa C.A."/>
            <person name="Scheuner C."/>
            <person name="Sibirny A.A."/>
            <person name="Slot J.C."/>
            <person name="Stielow J.B."/>
            <person name="Sun H."/>
            <person name="Kurtzman C.P."/>
            <person name="Blackwell M."/>
            <person name="Grigoriev I.V."/>
            <person name="Jeffries T.W."/>
        </authorList>
    </citation>
    <scope>NUCLEOTIDE SEQUENCE [LARGE SCALE GENOMIC DNA]</scope>
    <source>
        <strain evidence="4">NRRL Y-1626</strain>
    </source>
</reference>
<comment type="caution">
    <text evidence="3">The sequence shown here is derived from an EMBL/GenBank/DDBJ whole genome shotgun (WGS) entry which is preliminary data.</text>
</comment>
<feature type="compositionally biased region" description="Low complexity" evidence="1">
    <location>
        <begin position="20"/>
        <end position="35"/>
    </location>
</feature>
<protein>
    <submittedName>
        <fullName evidence="3">Uncharacterized protein</fullName>
    </submittedName>
</protein>
<feature type="region of interest" description="Disordered" evidence="1">
    <location>
        <begin position="216"/>
        <end position="239"/>
    </location>
</feature>
<evidence type="ECO:0000313" key="4">
    <source>
        <dbReference type="Proteomes" id="UP000092321"/>
    </source>
</evidence>
<name>A0A1B7TF46_9ASCO</name>
<proteinExistence type="predicted"/>
<dbReference type="AlphaFoldDB" id="A0A1B7TF46"/>
<feature type="region of interest" description="Disordered" evidence="1">
    <location>
        <begin position="259"/>
        <end position="278"/>
    </location>
</feature>
<accession>A0A1B7TF46</accession>
<keyword evidence="2" id="KW-0472">Membrane</keyword>
<dbReference type="Proteomes" id="UP000092321">
    <property type="component" value="Unassembled WGS sequence"/>
</dbReference>
<feature type="transmembrane region" description="Helical" evidence="2">
    <location>
        <begin position="70"/>
        <end position="90"/>
    </location>
</feature>
<keyword evidence="4" id="KW-1185">Reference proteome</keyword>
<keyword evidence="2" id="KW-0812">Transmembrane</keyword>
<evidence type="ECO:0000256" key="2">
    <source>
        <dbReference type="SAM" id="Phobius"/>
    </source>
</evidence>
<organism evidence="3 4">
    <name type="scientific">Hanseniaspora valbyensis NRRL Y-1626</name>
    <dbReference type="NCBI Taxonomy" id="766949"/>
    <lineage>
        <taxon>Eukaryota</taxon>
        <taxon>Fungi</taxon>
        <taxon>Dikarya</taxon>
        <taxon>Ascomycota</taxon>
        <taxon>Saccharomycotina</taxon>
        <taxon>Saccharomycetes</taxon>
        <taxon>Saccharomycodales</taxon>
        <taxon>Saccharomycodaceae</taxon>
        <taxon>Hanseniaspora</taxon>
    </lineage>
</organism>
<gene>
    <name evidence="3" type="ORF">HANVADRAFT_58825</name>
</gene>
<feature type="region of interest" description="Disordered" evidence="1">
    <location>
        <begin position="16"/>
        <end position="37"/>
    </location>
</feature>
<dbReference type="PANTHER" id="PTHR35204:SF1">
    <property type="entry name" value="ENTEROTOXIN"/>
    <property type="match status" value="1"/>
</dbReference>
<keyword evidence="2" id="KW-1133">Transmembrane helix</keyword>
<dbReference type="InterPro" id="IPR038921">
    <property type="entry name" value="YOR389W-like"/>
</dbReference>
<dbReference type="EMBL" id="LXPE01000009">
    <property type="protein sequence ID" value="OBA27330.1"/>
    <property type="molecule type" value="Genomic_DNA"/>
</dbReference>